<dbReference type="Gene3D" id="3.40.1350.80">
    <property type="match status" value="1"/>
</dbReference>
<dbReference type="Gene3D" id="1.10.10.1820">
    <property type="entry name" value="BsuBI/PstI restriction endonuclease-like"/>
    <property type="match status" value="1"/>
</dbReference>
<dbReference type="RefSeq" id="WP_218250593.1">
    <property type="nucleotide sequence ID" value="NZ_JABXWD010000001.1"/>
</dbReference>
<organism evidence="3 4">
    <name type="scientific">Candidatus Magnetobacterium casense</name>
    <dbReference type="NCBI Taxonomy" id="1455061"/>
    <lineage>
        <taxon>Bacteria</taxon>
        <taxon>Pseudomonadati</taxon>
        <taxon>Nitrospirota</taxon>
        <taxon>Thermodesulfovibrionia</taxon>
        <taxon>Thermodesulfovibrionales</taxon>
        <taxon>Candidatus Magnetobacteriaceae</taxon>
        <taxon>Candidatus Magnetobacterium</taxon>
    </lineage>
</organism>
<sequence>MSKIEDAQDILKAFGLPLSQQNDISALTLLALCGIGEEDSWHSSYKHSVTITKGIMEFIARKYNKKYAPNTRETFRRQVLHQFVQAGIVDYNPDNLNLPTNSPNAHYSLTEEVLIAIKAFNTKAWKSTVNAFKKKQKTLSEIYQKKRNTKKIPVRLPNGLTFELSPGKHNEVQSAIIKEFAPRFAPGALVLYLGDTASKILFIDETELSNIDISITNHDKLPDVILLDKNRNWLYLIEAVTSHGPMNPKRIVELETMMRNCKCGKVYVSAFPDFKEFKRHINQIAWETEVWICEFPEHMIHYNGEHFFGPR</sequence>
<comment type="caution">
    <text evidence="3">The sequence shown here is derived from an EMBL/GenBank/DDBJ whole genome shotgun (WGS) entry which is preliminary data.</text>
</comment>
<dbReference type="Pfam" id="PF17728">
    <property type="entry name" value="BsuBI_PstI_RE_N"/>
    <property type="match status" value="1"/>
</dbReference>
<evidence type="ECO:0000313" key="4">
    <source>
        <dbReference type="Proteomes" id="UP001196980"/>
    </source>
</evidence>
<dbReference type="InterPro" id="IPR009528">
    <property type="entry name" value="Restrct_endonuc_II_BsuBI_C"/>
</dbReference>
<dbReference type="GO" id="GO:0004519">
    <property type="term" value="F:endonuclease activity"/>
    <property type="evidence" value="ECO:0007669"/>
    <property type="project" value="UniProtKB-KW"/>
</dbReference>
<evidence type="ECO:0000259" key="1">
    <source>
        <dbReference type="Pfam" id="PF06616"/>
    </source>
</evidence>
<dbReference type="InterPro" id="IPR041454">
    <property type="entry name" value="BsuBI/PstI_N"/>
</dbReference>
<dbReference type="InterPro" id="IPR041963">
    <property type="entry name" value="BsuBI/PstI_C_sf"/>
</dbReference>
<gene>
    <name evidence="3" type="ORF">HWQ67_00080</name>
</gene>
<name>A0ABS6RTM7_9BACT</name>
<keyword evidence="3" id="KW-0378">Hydrolase</keyword>
<keyword evidence="4" id="KW-1185">Reference proteome</keyword>
<dbReference type="Proteomes" id="UP001196980">
    <property type="component" value="Unassembled WGS sequence"/>
</dbReference>
<dbReference type="InterPro" id="IPR041962">
    <property type="entry name" value="BsuBI/PstI_N_sf"/>
</dbReference>
<reference evidence="3 4" key="1">
    <citation type="journal article" date="2020" name="J Geophys Res Biogeosci">
        <title>Magnetotaxis as an Adaptation to Enable Bacterial Shuttling of Microbial Sulfur and Sulfur Cycling Across Aquatic Oxic#Anoxic Interfaces.</title>
        <authorList>
            <person name="Li J."/>
            <person name="Liu P."/>
            <person name="Wang J."/>
            <person name="Roberts A.P."/>
            <person name="Pan Y."/>
        </authorList>
    </citation>
    <scope>NUCLEOTIDE SEQUENCE [LARGE SCALE GENOMIC DNA]</scope>
    <source>
        <strain evidence="3 4">MYR-1_YQ</strain>
    </source>
</reference>
<keyword evidence="3" id="KW-0540">Nuclease</keyword>
<feature type="domain" description="BsuBI/PstI restriction endonuclease" evidence="1">
    <location>
        <begin position="152"/>
        <end position="305"/>
    </location>
</feature>
<dbReference type="EMBL" id="JABXWD010000001">
    <property type="protein sequence ID" value="MBV6339973.1"/>
    <property type="molecule type" value="Genomic_DNA"/>
</dbReference>
<proteinExistence type="predicted"/>
<evidence type="ECO:0000313" key="3">
    <source>
        <dbReference type="EMBL" id="MBV6339973.1"/>
    </source>
</evidence>
<keyword evidence="3" id="KW-0255">Endonuclease</keyword>
<evidence type="ECO:0000259" key="2">
    <source>
        <dbReference type="Pfam" id="PF17728"/>
    </source>
</evidence>
<dbReference type="Pfam" id="PF06616">
    <property type="entry name" value="BsuBI_PstI_RE"/>
    <property type="match status" value="1"/>
</dbReference>
<accession>A0ABS6RTM7</accession>
<protein>
    <submittedName>
        <fullName evidence="3">Restriction endonuclease</fullName>
    </submittedName>
</protein>
<feature type="domain" description="BsuBI/PstI restriction endonuclease HTH" evidence="2">
    <location>
        <begin position="2"/>
        <end position="140"/>
    </location>
</feature>